<protein>
    <submittedName>
        <fullName evidence="2">Uncharacterized protein</fullName>
    </submittedName>
</protein>
<organism evidence="2 3">
    <name type="scientific">Eschrichtius robustus</name>
    <name type="common">California gray whale</name>
    <name type="synonym">Eschrichtius gibbosus</name>
    <dbReference type="NCBI Taxonomy" id="9764"/>
    <lineage>
        <taxon>Eukaryota</taxon>
        <taxon>Metazoa</taxon>
        <taxon>Chordata</taxon>
        <taxon>Craniata</taxon>
        <taxon>Vertebrata</taxon>
        <taxon>Euteleostomi</taxon>
        <taxon>Mammalia</taxon>
        <taxon>Eutheria</taxon>
        <taxon>Laurasiatheria</taxon>
        <taxon>Artiodactyla</taxon>
        <taxon>Whippomorpha</taxon>
        <taxon>Cetacea</taxon>
        <taxon>Mysticeti</taxon>
        <taxon>Eschrichtiidae</taxon>
        <taxon>Eschrichtius</taxon>
    </lineage>
</organism>
<feature type="compositionally biased region" description="Low complexity" evidence="1">
    <location>
        <begin position="116"/>
        <end position="134"/>
    </location>
</feature>
<dbReference type="Proteomes" id="UP001159641">
    <property type="component" value="Unassembled WGS sequence"/>
</dbReference>
<reference evidence="2 3" key="1">
    <citation type="submission" date="2022-11" db="EMBL/GenBank/DDBJ databases">
        <title>Whole genome sequence of Eschrichtius robustus ER-17-0199.</title>
        <authorList>
            <person name="Bruniche-Olsen A."/>
            <person name="Black A.N."/>
            <person name="Fields C.J."/>
            <person name="Walden K."/>
            <person name="Dewoody J.A."/>
        </authorList>
    </citation>
    <scope>NUCLEOTIDE SEQUENCE [LARGE SCALE GENOMIC DNA]</scope>
    <source>
        <strain evidence="2">ER-17-0199</strain>
        <tissue evidence="2">Blubber</tissue>
    </source>
</reference>
<comment type="caution">
    <text evidence="2">The sequence shown here is derived from an EMBL/GenBank/DDBJ whole genome shotgun (WGS) entry which is preliminary data.</text>
</comment>
<gene>
    <name evidence="2" type="ORF">J1605_003761</name>
</gene>
<keyword evidence="3" id="KW-1185">Reference proteome</keyword>
<evidence type="ECO:0000313" key="2">
    <source>
        <dbReference type="EMBL" id="KAJ8793084.1"/>
    </source>
</evidence>
<name>A0AB34HRD7_ESCRO</name>
<dbReference type="AlphaFoldDB" id="A0AB34HRD7"/>
<dbReference type="EMBL" id="JAIQCJ010001017">
    <property type="protein sequence ID" value="KAJ8793084.1"/>
    <property type="molecule type" value="Genomic_DNA"/>
</dbReference>
<proteinExistence type="predicted"/>
<evidence type="ECO:0000313" key="3">
    <source>
        <dbReference type="Proteomes" id="UP001159641"/>
    </source>
</evidence>
<feature type="region of interest" description="Disordered" evidence="1">
    <location>
        <begin position="220"/>
        <end position="272"/>
    </location>
</feature>
<feature type="region of interest" description="Disordered" evidence="1">
    <location>
        <begin position="38"/>
        <end position="147"/>
    </location>
</feature>
<accession>A0AB34HRD7</accession>
<evidence type="ECO:0000256" key="1">
    <source>
        <dbReference type="SAM" id="MobiDB-lite"/>
    </source>
</evidence>
<sequence length="272" mass="28835">MKGIHAARPHFKARWPLATPLVDGAGLPGRLKATQGLLRGTGSRWEEGKVPQETVPALTLSPGGRPHSGPSRVLPSPSRPASVLPAPPARCSCASLRRHRERPDRPPRPPGRRPCRSPAATAGAARASRAPEARQLSFQPAELGGGVNWGYAVQSESNTRGFGGASAAPPLSWELRPTATFDEGSRVVRACLGQSGVAEPRPPKVAAIPDPLKRFRIRGRGLCGRPMQERRRRAPEPTGQSEVGAGGRALGGLSYKGGADSARSRGLLSWRR</sequence>